<reference evidence="1" key="1">
    <citation type="submission" date="2020-03" db="EMBL/GenBank/DDBJ databases">
        <title>Studies in the Genomics of Life Span.</title>
        <authorList>
            <person name="Glass D."/>
        </authorList>
    </citation>
    <scope>NUCLEOTIDE SEQUENCE</scope>
    <source>
        <strain evidence="1">SUZIE</strain>
        <tissue evidence="1">Muscle</tissue>
    </source>
</reference>
<sequence>MWSFVTSKVESPLESCLCALLVILSLPIRAVDALLSTLVVLQLSRTDLENPHCLCELAQMIKLTCSDTLVNDIVVHSPLHATWEIVLSLRSFSQKLELSAHF</sequence>
<dbReference type="AlphaFoldDB" id="A0AA41N9F5"/>
<accession>A0AA41N9F5</accession>
<comment type="caution">
    <text evidence="1">The sequence shown here is derived from an EMBL/GenBank/DDBJ whole genome shotgun (WGS) entry which is preliminary data.</text>
</comment>
<evidence type="ECO:0000313" key="2">
    <source>
        <dbReference type="Proteomes" id="UP001166674"/>
    </source>
</evidence>
<evidence type="ECO:0000313" key="1">
    <source>
        <dbReference type="EMBL" id="MBZ3886270.1"/>
    </source>
</evidence>
<proteinExistence type="predicted"/>
<keyword evidence="1" id="KW-0675">Receptor</keyword>
<dbReference type="EMBL" id="JAATJV010406652">
    <property type="protein sequence ID" value="MBZ3886270.1"/>
    <property type="molecule type" value="Genomic_DNA"/>
</dbReference>
<dbReference type="Proteomes" id="UP001166674">
    <property type="component" value="Unassembled WGS sequence"/>
</dbReference>
<protein>
    <submittedName>
        <fullName evidence="1">Olfactory receptor 7G3</fullName>
    </submittedName>
</protein>
<organism evidence="1 2">
    <name type="scientific">Sciurus carolinensis</name>
    <name type="common">Eastern gray squirrel</name>
    <dbReference type="NCBI Taxonomy" id="30640"/>
    <lineage>
        <taxon>Eukaryota</taxon>
        <taxon>Metazoa</taxon>
        <taxon>Chordata</taxon>
        <taxon>Craniata</taxon>
        <taxon>Vertebrata</taxon>
        <taxon>Euteleostomi</taxon>
        <taxon>Mammalia</taxon>
        <taxon>Eutheria</taxon>
        <taxon>Euarchontoglires</taxon>
        <taxon>Glires</taxon>
        <taxon>Rodentia</taxon>
        <taxon>Sciuromorpha</taxon>
        <taxon>Sciuridae</taxon>
        <taxon>Sciurinae</taxon>
        <taxon>Sciurini</taxon>
        <taxon>Sciurus</taxon>
    </lineage>
</organism>
<name>A0AA41N9F5_SCICA</name>
<gene>
    <name evidence="1" type="ORF">SUZIE_187110</name>
</gene>
<keyword evidence="2" id="KW-1185">Reference proteome</keyword>